<evidence type="ECO:0000256" key="1">
    <source>
        <dbReference type="ARBA" id="ARBA00004141"/>
    </source>
</evidence>
<evidence type="ECO:0000256" key="2">
    <source>
        <dbReference type="ARBA" id="ARBA00006810"/>
    </source>
</evidence>
<accession>A0A140CUT4</accession>
<protein>
    <recommendedName>
        <fullName evidence="11">ATP synthase subunit a</fullName>
    </recommendedName>
</protein>
<evidence type="ECO:0000256" key="3">
    <source>
        <dbReference type="ARBA" id="ARBA00022448"/>
    </source>
</evidence>
<reference evidence="13" key="1">
    <citation type="journal article" date="2016" name="Curr. Biol.">
        <title>Extensive Mitochondrial mRNA Editing and Unusual Mitochondrial Genome Organization in Calcaronean Sponges.</title>
        <authorList>
            <person name="Lavrov D.V."/>
            <person name="Adamski M."/>
            <person name="Chevaldonne P."/>
            <person name="Adamska M."/>
        </authorList>
    </citation>
    <scope>NUCLEOTIDE SEQUENCE</scope>
</reference>
<dbReference type="InterPro" id="IPR000568">
    <property type="entry name" value="ATP_synth_F0_asu"/>
</dbReference>
<feature type="transmembrane region" description="Helical" evidence="12">
    <location>
        <begin position="103"/>
        <end position="122"/>
    </location>
</feature>
<proteinExistence type="inferred from homology"/>
<dbReference type="SUPFAM" id="SSF81336">
    <property type="entry name" value="F1F0 ATP synthase subunit A"/>
    <property type="match status" value="1"/>
</dbReference>
<keyword evidence="6" id="KW-0375">Hydrogen ion transport</keyword>
<dbReference type="PANTHER" id="PTHR11410:SF0">
    <property type="entry name" value="ATP SYNTHASE SUBUNIT A"/>
    <property type="match status" value="1"/>
</dbReference>
<dbReference type="GO" id="GO:0045259">
    <property type="term" value="C:proton-transporting ATP synthase complex"/>
    <property type="evidence" value="ECO:0007669"/>
    <property type="project" value="UniProtKB-KW"/>
</dbReference>
<organism evidence="13">
    <name type="scientific">Petrobiona massiliana</name>
    <dbReference type="NCBI Taxonomy" id="68578"/>
    <lineage>
        <taxon>Eukaryota</taxon>
        <taxon>Metazoa</taxon>
        <taxon>Porifera</taxon>
        <taxon>Calcarea</taxon>
        <taxon>Calcaronea</taxon>
        <taxon>Baerida</taxon>
        <taxon>Petrobionidae</taxon>
        <taxon>Petrobiona</taxon>
    </lineage>
</organism>
<keyword evidence="10" id="KW-0066">ATP synthesis</keyword>
<keyword evidence="13" id="KW-0378">Hydrolase</keyword>
<evidence type="ECO:0000256" key="12">
    <source>
        <dbReference type="SAM" id="Phobius"/>
    </source>
</evidence>
<gene>
    <name evidence="13" type="primary">atp6</name>
</gene>
<evidence type="ECO:0000256" key="10">
    <source>
        <dbReference type="ARBA" id="ARBA00023310"/>
    </source>
</evidence>
<dbReference type="Gene3D" id="1.20.120.220">
    <property type="entry name" value="ATP synthase, F0 complex, subunit A"/>
    <property type="match status" value="1"/>
</dbReference>
<comment type="subcellular location">
    <subcellularLocation>
        <location evidence="1">Membrane</location>
        <topology evidence="1">Multi-pass membrane protein</topology>
    </subcellularLocation>
    <subcellularLocation>
        <location evidence="11">Mitochondrion inner membrane</location>
        <topology evidence="11">Multi-pass membrane protein</topology>
    </subcellularLocation>
</comment>
<dbReference type="GO" id="GO:0016787">
    <property type="term" value="F:hydrolase activity"/>
    <property type="evidence" value="ECO:0007669"/>
    <property type="project" value="UniProtKB-KW"/>
</dbReference>
<sequence>MSWIVSMWSHSKYLYLGWSSMMLLGVLNIWGELLCMELGGTLMGQRLTTTMTLFIGVSVANLLTLSPMGWPVIVHPLWSCSLSFALWIGAVLWLLSSKGWSSLALWVPGELPIMMVPVLMPLELMSFTFRSCVLGGRVAANLTAGHLLSGLLSAFCLGGPTFLYWSFFVTLFLLEMGVAVAQAYVITILVISHWGETGG</sequence>
<evidence type="ECO:0000256" key="5">
    <source>
        <dbReference type="ARBA" id="ARBA00022692"/>
    </source>
</evidence>
<geneLocation type="mitochondrion" evidence="13"/>
<comment type="similarity">
    <text evidence="2">Belongs to the ATPase A chain family.</text>
</comment>
<keyword evidence="4" id="KW-0138">CF(0)</keyword>
<feature type="transmembrane region" description="Helical" evidence="12">
    <location>
        <begin position="47"/>
        <end position="70"/>
    </location>
</feature>
<dbReference type="PANTHER" id="PTHR11410">
    <property type="entry name" value="ATP SYNTHASE SUBUNIT A"/>
    <property type="match status" value="1"/>
</dbReference>
<keyword evidence="3" id="KW-0813">Transport</keyword>
<keyword evidence="5 12" id="KW-0812">Transmembrane</keyword>
<dbReference type="InterPro" id="IPR045083">
    <property type="entry name" value="ATP_synth_F0_asu_bact/mt"/>
</dbReference>
<evidence type="ECO:0000256" key="11">
    <source>
        <dbReference type="RuleBase" id="RU004450"/>
    </source>
</evidence>
<dbReference type="Pfam" id="PF00119">
    <property type="entry name" value="ATP-synt_A"/>
    <property type="match status" value="1"/>
</dbReference>
<keyword evidence="7 12" id="KW-1133">Transmembrane helix</keyword>
<keyword evidence="9 12" id="KW-0472">Membrane</keyword>
<feature type="transmembrane region" description="Helical" evidence="12">
    <location>
        <begin position="76"/>
        <end position="96"/>
    </location>
</feature>
<evidence type="ECO:0000256" key="4">
    <source>
        <dbReference type="ARBA" id="ARBA00022547"/>
    </source>
</evidence>
<evidence type="ECO:0000256" key="8">
    <source>
        <dbReference type="ARBA" id="ARBA00023065"/>
    </source>
</evidence>
<dbReference type="InterPro" id="IPR035908">
    <property type="entry name" value="F0_ATP_A_sf"/>
</dbReference>
<keyword evidence="8" id="KW-0406">Ion transport</keyword>
<dbReference type="GO" id="GO:0046933">
    <property type="term" value="F:proton-transporting ATP synthase activity, rotational mechanism"/>
    <property type="evidence" value="ECO:0007669"/>
    <property type="project" value="TreeGrafter"/>
</dbReference>
<evidence type="ECO:0000256" key="6">
    <source>
        <dbReference type="ARBA" id="ARBA00022781"/>
    </source>
</evidence>
<evidence type="ECO:0000256" key="9">
    <source>
        <dbReference type="ARBA" id="ARBA00023136"/>
    </source>
</evidence>
<evidence type="ECO:0000256" key="7">
    <source>
        <dbReference type="ARBA" id="ARBA00022989"/>
    </source>
</evidence>
<keyword evidence="13" id="KW-0496">Mitochondrion</keyword>
<feature type="transmembrane region" description="Helical" evidence="12">
    <location>
        <begin position="15"/>
        <end position="35"/>
    </location>
</feature>
<dbReference type="AlphaFoldDB" id="A0A140CUT4"/>
<dbReference type="PRINTS" id="PR00123">
    <property type="entry name" value="ATPASEA"/>
</dbReference>
<evidence type="ECO:0000313" key="13">
    <source>
        <dbReference type="EMBL" id="AMJ16564.1"/>
    </source>
</evidence>
<dbReference type="EMBL" id="KT997983">
    <property type="protein sequence ID" value="AMJ16564.1"/>
    <property type="molecule type" value="Genomic_DNA"/>
</dbReference>
<name>A0A140CUT4_9METZ</name>
<feature type="transmembrane region" description="Helical" evidence="12">
    <location>
        <begin position="142"/>
        <end position="165"/>
    </location>
</feature>
<feature type="transmembrane region" description="Helical" evidence="12">
    <location>
        <begin position="172"/>
        <end position="194"/>
    </location>
</feature>
<dbReference type="GO" id="GO:0005743">
    <property type="term" value="C:mitochondrial inner membrane"/>
    <property type="evidence" value="ECO:0007669"/>
    <property type="project" value="UniProtKB-SubCell"/>
</dbReference>